<dbReference type="GO" id="GO:0030973">
    <property type="term" value="F:molybdate ion binding"/>
    <property type="evidence" value="ECO:0007669"/>
    <property type="project" value="InterPro"/>
</dbReference>
<dbReference type="InterPro" id="IPR005950">
    <property type="entry name" value="ModA"/>
</dbReference>
<dbReference type="PANTHER" id="PTHR30632">
    <property type="entry name" value="MOLYBDATE-BINDING PERIPLASMIC PROTEIN"/>
    <property type="match status" value="1"/>
</dbReference>
<organism evidence="8 9">
    <name type="scientific">Sutterella wadsworthensis HGA0223</name>
    <dbReference type="NCBI Taxonomy" id="1203554"/>
    <lineage>
        <taxon>Bacteria</taxon>
        <taxon>Pseudomonadati</taxon>
        <taxon>Pseudomonadota</taxon>
        <taxon>Betaproteobacteria</taxon>
        <taxon>Burkholderiales</taxon>
        <taxon>Sutterellaceae</taxon>
        <taxon>Sutterella</taxon>
    </lineage>
</organism>
<dbReference type="GO" id="GO:1901359">
    <property type="term" value="F:tungstate binding"/>
    <property type="evidence" value="ECO:0007669"/>
    <property type="project" value="UniProtKB-ARBA"/>
</dbReference>
<evidence type="ECO:0000256" key="2">
    <source>
        <dbReference type="ARBA" id="ARBA00022505"/>
    </source>
</evidence>
<keyword evidence="4 7" id="KW-0732">Signal</keyword>
<feature type="binding site" evidence="6">
    <location>
        <position position="60"/>
    </location>
    <ligand>
        <name>molybdate</name>
        <dbReference type="ChEBI" id="CHEBI:36264"/>
    </ligand>
</feature>
<dbReference type="SUPFAM" id="SSF53850">
    <property type="entry name" value="Periplasmic binding protein-like II"/>
    <property type="match status" value="1"/>
</dbReference>
<dbReference type="STRING" id="1203554.HMPREF1476_02054"/>
<feature type="binding site" evidence="6">
    <location>
        <position position="169"/>
    </location>
    <ligand>
        <name>molybdate</name>
        <dbReference type="ChEBI" id="CHEBI:36264"/>
    </ligand>
</feature>
<dbReference type="GO" id="GO:0046872">
    <property type="term" value="F:metal ion binding"/>
    <property type="evidence" value="ECO:0007669"/>
    <property type="project" value="UniProtKB-KW"/>
</dbReference>
<evidence type="ECO:0000256" key="3">
    <source>
        <dbReference type="ARBA" id="ARBA00022723"/>
    </source>
</evidence>
<dbReference type="CDD" id="cd13539">
    <property type="entry name" value="PBP2_AvModA"/>
    <property type="match status" value="1"/>
</dbReference>
<dbReference type="PIRSF" id="PIRSF004846">
    <property type="entry name" value="ModA"/>
    <property type="match status" value="1"/>
</dbReference>
<evidence type="ECO:0000256" key="5">
    <source>
        <dbReference type="ARBA" id="ARBA00062515"/>
    </source>
</evidence>
<keyword evidence="9" id="KW-1185">Reference proteome</keyword>
<proteinExistence type="inferred from homology"/>
<evidence type="ECO:0000256" key="4">
    <source>
        <dbReference type="ARBA" id="ARBA00022729"/>
    </source>
</evidence>
<reference evidence="8 9" key="1">
    <citation type="submission" date="2013-04" db="EMBL/GenBank/DDBJ databases">
        <title>The Genome Sequence of Sutterella wadsworthensis HGA0223.</title>
        <authorList>
            <consortium name="The Broad Institute Genomics Platform"/>
            <person name="Earl A."/>
            <person name="Ward D."/>
            <person name="Feldgarden M."/>
            <person name="Gevers D."/>
            <person name="Schmidt T.M."/>
            <person name="Dover J."/>
            <person name="Dai D."/>
            <person name="Walker B."/>
            <person name="Young S."/>
            <person name="Zeng Q."/>
            <person name="Gargeya S."/>
            <person name="Fitzgerald M."/>
            <person name="Haas B."/>
            <person name="Abouelleil A."/>
            <person name="Allen A.W."/>
            <person name="Alvarado L."/>
            <person name="Arachchi H.M."/>
            <person name="Berlin A.M."/>
            <person name="Chapman S.B."/>
            <person name="Gainer-Dewar J."/>
            <person name="Goldberg J."/>
            <person name="Griggs A."/>
            <person name="Gujja S."/>
            <person name="Hansen M."/>
            <person name="Howarth C."/>
            <person name="Imamovic A."/>
            <person name="Ireland A."/>
            <person name="Larimer J."/>
            <person name="McCowan C."/>
            <person name="Murphy C."/>
            <person name="Pearson M."/>
            <person name="Poon T.W."/>
            <person name="Priest M."/>
            <person name="Roberts A."/>
            <person name="Saif S."/>
            <person name="Shea T."/>
            <person name="Sisk P."/>
            <person name="Sykes S."/>
            <person name="Wortman J."/>
            <person name="Nusbaum C."/>
            <person name="Birren B."/>
        </authorList>
    </citation>
    <scope>NUCLEOTIDE SEQUENCE [LARGE SCALE GENOMIC DNA]</scope>
    <source>
        <strain evidence="8 9">HGA0223</strain>
    </source>
</reference>
<comment type="subunit">
    <text evidence="5">The complex is composed of two ATP-binding proteins (ModC), two transmembrane proteins (ModB) and a solute-binding protein (ModA).</text>
</comment>
<dbReference type="NCBIfam" id="TIGR01256">
    <property type="entry name" value="modA"/>
    <property type="match status" value="1"/>
</dbReference>
<dbReference type="InterPro" id="IPR050682">
    <property type="entry name" value="ModA/WtpA"/>
</dbReference>
<evidence type="ECO:0000313" key="8">
    <source>
        <dbReference type="EMBL" id="EPD97817.1"/>
    </source>
</evidence>
<sequence>MKKSIIGAAVAAAALVCSFAVAAEEVHVAVAANFTAPAKDLQPIYEKATGDKLVLSFGATGAFYAQIKNGAPFDILLAADAKTPAKAVAEGHGVAGTPFTYAVGKLVLWSSDANLVKNDVAAVLNSANVKHVAIANPKLAPYGEAAYQTLKSLGLEKAVEGKTVLGDNIGKTYQFVKTGNAEAGFIALSQCFKDGKFVSGSGYVIPQDLYSEIKQDAVLLKKGENNEGAKRFLKFLKESKEATAIRDAYGYGTAK</sequence>
<dbReference type="eggNOG" id="COG0725">
    <property type="taxonomic scope" value="Bacteria"/>
</dbReference>
<keyword evidence="2 6" id="KW-0500">Molybdenum</keyword>
<dbReference type="EMBL" id="ATCF01000031">
    <property type="protein sequence ID" value="EPD97817.1"/>
    <property type="molecule type" value="Genomic_DNA"/>
</dbReference>
<dbReference type="RefSeq" id="WP_016475117.1">
    <property type="nucleotide sequence ID" value="NZ_KE150481.1"/>
</dbReference>
<gene>
    <name evidence="8" type="ORF">HMPREF1476_02054</name>
</gene>
<protein>
    <submittedName>
        <fullName evidence="8">Molybdate ABC transporter, periplasmic molybdate-binding protein</fullName>
    </submittedName>
</protein>
<dbReference type="GO" id="GO:0015689">
    <property type="term" value="P:molybdate ion transport"/>
    <property type="evidence" value="ECO:0007669"/>
    <property type="project" value="InterPro"/>
</dbReference>
<dbReference type="HOGENOM" id="CLU_065520_1_0_4"/>
<evidence type="ECO:0000256" key="7">
    <source>
        <dbReference type="SAM" id="SignalP"/>
    </source>
</evidence>
<keyword evidence="3 6" id="KW-0479">Metal-binding</keyword>
<feature type="chain" id="PRO_5004518140" evidence="7">
    <location>
        <begin position="23"/>
        <end position="255"/>
    </location>
</feature>
<comment type="similarity">
    <text evidence="1">Belongs to the bacterial solute-binding protein ModA family.</text>
</comment>
<dbReference type="InterPro" id="IPR044084">
    <property type="entry name" value="AvModA-like_subst-bd"/>
</dbReference>
<dbReference type="PANTHER" id="PTHR30632:SF14">
    <property type="entry name" value="TUNGSTATE_MOLYBDATE_CHROMATE-BINDING PROTEIN MODA"/>
    <property type="match status" value="1"/>
</dbReference>
<dbReference type="PATRIC" id="fig|1203554.3.peg.2137"/>
<dbReference type="Pfam" id="PF13531">
    <property type="entry name" value="SBP_bac_11"/>
    <property type="match status" value="1"/>
</dbReference>
<name>S3BUJ4_9BURK</name>
<evidence type="ECO:0000256" key="1">
    <source>
        <dbReference type="ARBA" id="ARBA00009175"/>
    </source>
</evidence>
<accession>S3BUJ4</accession>
<feature type="signal peptide" evidence="7">
    <location>
        <begin position="1"/>
        <end position="22"/>
    </location>
</feature>
<dbReference type="Proteomes" id="UP000014400">
    <property type="component" value="Unassembled WGS sequence"/>
</dbReference>
<evidence type="ECO:0000256" key="6">
    <source>
        <dbReference type="PIRSR" id="PIRSR004846-1"/>
    </source>
</evidence>
<dbReference type="Gene3D" id="3.40.190.10">
    <property type="entry name" value="Periplasmic binding protein-like II"/>
    <property type="match status" value="2"/>
</dbReference>
<evidence type="ECO:0000313" key="9">
    <source>
        <dbReference type="Proteomes" id="UP000014400"/>
    </source>
</evidence>
<comment type="caution">
    <text evidence="8">The sequence shown here is derived from an EMBL/GenBank/DDBJ whole genome shotgun (WGS) entry which is preliminary data.</text>
</comment>
<dbReference type="FunFam" id="3.40.190.10:FF:000035">
    <property type="entry name" value="Molybdate ABC transporter substrate-binding protein"/>
    <property type="match status" value="1"/>
</dbReference>
<dbReference type="AlphaFoldDB" id="S3BUJ4"/>